<keyword evidence="5 11" id="KW-0545">Nucleotide biosynthesis</keyword>
<name>A0A929MP83_ABIDE</name>
<evidence type="ECO:0000256" key="7">
    <source>
        <dbReference type="ARBA" id="ARBA00022777"/>
    </source>
</evidence>
<dbReference type="InterPro" id="IPR027417">
    <property type="entry name" value="P-loop_NTPase"/>
</dbReference>
<dbReference type="GO" id="GO:0006227">
    <property type="term" value="P:dUDP biosynthetic process"/>
    <property type="evidence" value="ECO:0007669"/>
    <property type="project" value="TreeGrafter"/>
</dbReference>
<evidence type="ECO:0000259" key="12">
    <source>
        <dbReference type="Pfam" id="PF02223"/>
    </source>
</evidence>
<comment type="function">
    <text evidence="10 11">Phosphorylation of dTMP to form dTDP in both de novo and salvage pathways of dTTP synthesis.</text>
</comment>
<evidence type="ECO:0000256" key="11">
    <source>
        <dbReference type="HAMAP-Rule" id="MF_00165"/>
    </source>
</evidence>
<dbReference type="InterPro" id="IPR018094">
    <property type="entry name" value="Thymidylate_kinase"/>
</dbReference>
<dbReference type="SUPFAM" id="SSF52540">
    <property type="entry name" value="P-loop containing nucleoside triphosphate hydrolases"/>
    <property type="match status" value="1"/>
</dbReference>
<dbReference type="EMBL" id="JABZFV010000066">
    <property type="protein sequence ID" value="MBF0934779.1"/>
    <property type="molecule type" value="Genomic_DNA"/>
</dbReference>
<dbReference type="PROSITE" id="PS01331">
    <property type="entry name" value="THYMIDYLATE_KINASE"/>
    <property type="match status" value="1"/>
</dbReference>
<evidence type="ECO:0000313" key="14">
    <source>
        <dbReference type="Proteomes" id="UP000757900"/>
    </source>
</evidence>
<dbReference type="InterPro" id="IPR018095">
    <property type="entry name" value="Thymidylate_kin_CS"/>
</dbReference>
<accession>A0A929MP83</accession>
<dbReference type="GO" id="GO:0005829">
    <property type="term" value="C:cytosol"/>
    <property type="evidence" value="ECO:0007669"/>
    <property type="project" value="TreeGrafter"/>
</dbReference>
<dbReference type="GO" id="GO:0004798">
    <property type="term" value="F:dTMP kinase activity"/>
    <property type="evidence" value="ECO:0007669"/>
    <property type="project" value="UniProtKB-UniRule"/>
</dbReference>
<dbReference type="Gene3D" id="3.40.50.300">
    <property type="entry name" value="P-loop containing nucleotide triphosphate hydrolases"/>
    <property type="match status" value="1"/>
</dbReference>
<dbReference type="GO" id="GO:0006235">
    <property type="term" value="P:dTTP biosynthetic process"/>
    <property type="evidence" value="ECO:0007669"/>
    <property type="project" value="UniProtKB-UniRule"/>
</dbReference>
<evidence type="ECO:0000256" key="10">
    <source>
        <dbReference type="ARBA" id="ARBA00057735"/>
    </source>
</evidence>
<comment type="catalytic activity">
    <reaction evidence="9 11">
        <text>dTMP + ATP = dTDP + ADP</text>
        <dbReference type="Rhea" id="RHEA:13517"/>
        <dbReference type="ChEBI" id="CHEBI:30616"/>
        <dbReference type="ChEBI" id="CHEBI:58369"/>
        <dbReference type="ChEBI" id="CHEBI:63528"/>
        <dbReference type="ChEBI" id="CHEBI:456216"/>
        <dbReference type="EC" id="2.7.4.9"/>
    </reaction>
</comment>
<dbReference type="CDD" id="cd01672">
    <property type="entry name" value="TMPK"/>
    <property type="match status" value="1"/>
</dbReference>
<evidence type="ECO:0000256" key="9">
    <source>
        <dbReference type="ARBA" id="ARBA00048743"/>
    </source>
</evidence>
<dbReference type="EC" id="2.7.4.9" evidence="2 11"/>
<proteinExistence type="inferred from homology"/>
<evidence type="ECO:0000256" key="3">
    <source>
        <dbReference type="ARBA" id="ARBA00017144"/>
    </source>
</evidence>
<dbReference type="PANTHER" id="PTHR10344">
    <property type="entry name" value="THYMIDYLATE KINASE"/>
    <property type="match status" value="1"/>
</dbReference>
<comment type="caution">
    <text evidence="13">The sequence shown here is derived from an EMBL/GenBank/DDBJ whole genome shotgun (WGS) entry which is preliminary data.</text>
</comment>
<dbReference type="GO" id="GO:0006233">
    <property type="term" value="P:dTDP biosynthetic process"/>
    <property type="evidence" value="ECO:0007669"/>
    <property type="project" value="InterPro"/>
</dbReference>
<dbReference type="NCBIfam" id="TIGR00041">
    <property type="entry name" value="DTMP_kinase"/>
    <property type="match status" value="1"/>
</dbReference>
<evidence type="ECO:0000256" key="2">
    <source>
        <dbReference type="ARBA" id="ARBA00012980"/>
    </source>
</evidence>
<dbReference type="Pfam" id="PF02223">
    <property type="entry name" value="Thymidylate_kin"/>
    <property type="match status" value="1"/>
</dbReference>
<dbReference type="GO" id="GO:0005524">
    <property type="term" value="F:ATP binding"/>
    <property type="evidence" value="ECO:0007669"/>
    <property type="project" value="UniProtKB-UniRule"/>
</dbReference>
<dbReference type="Proteomes" id="UP000757900">
    <property type="component" value="Unassembled WGS sequence"/>
</dbReference>
<feature type="binding site" evidence="11">
    <location>
        <begin position="11"/>
        <end position="18"/>
    </location>
    <ligand>
        <name>ATP</name>
        <dbReference type="ChEBI" id="CHEBI:30616"/>
    </ligand>
</feature>
<sequence length="210" mass="23205">MFPGKFITLEGPDGAGKSSVIAELTAYLEGQGHQVLTTREPGGVPIAEEIRRVILDVDHTAMDPRTEALLFAAARRQHLVEVILPALHQGKIVLCDRFVDSSLAYQGMARDIPVDLIWSINQFAVEDQLPALTLLIDVPAEVGLARIHQARGQRQYDRLDQESLDFHNRVRQAFLDLAQASPERIKVIDGQAPLDQVVAACIDVLHQHAL</sequence>
<dbReference type="RefSeq" id="WP_291428879.1">
    <property type="nucleotide sequence ID" value="NZ_CAUQPX010000002.1"/>
</dbReference>
<dbReference type="FunFam" id="3.40.50.300:FF:000225">
    <property type="entry name" value="Thymidylate kinase"/>
    <property type="match status" value="1"/>
</dbReference>
<keyword evidence="6 11" id="KW-0547">Nucleotide-binding</keyword>
<evidence type="ECO:0000256" key="1">
    <source>
        <dbReference type="ARBA" id="ARBA00009776"/>
    </source>
</evidence>
<dbReference type="InterPro" id="IPR039430">
    <property type="entry name" value="Thymidylate_kin-like_dom"/>
</dbReference>
<keyword evidence="7 11" id="KW-0418">Kinase</keyword>
<evidence type="ECO:0000256" key="8">
    <source>
        <dbReference type="ARBA" id="ARBA00022840"/>
    </source>
</evidence>
<keyword evidence="8 11" id="KW-0067">ATP-binding</keyword>
<gene>
    <name evidence="11" type="primary">tmk</name>
    <name evidence="13" type="ORF">HXK00_03930</name>
</gene>
<evidence type="ECO:0000313" key="13">
    <source>
        <dbReference type="EMBL" id="MBF0934779.1"/>
    </source>
</evidence>
<comment type="similarity">
    <text evidence="1 11">Belongs to the thymidylate kinase family.</text>
</comment>
<keyword evidence="4 11" id="KW-0808">Transferase</keyword>
<protein>
    <recommendedName>
        <fullName evidence="3 11">Thymidylate kinase</fullName>
        <ecNumber evidence="2 11">2.7.4.9</ecNumber>
    </recommendedName>
    <alternativeName>
        <fullName evidence="11">dTMP kinase</fullName>
    </alternativeName>
</protein>
<dbReference type="PANTHER" id="PTHR10344:SF4">
    <property type="entry name" value="UMP-CMP KINASE 2, MITOCHONDRIAL"/>
    <property type="match status" value="1"/>
</dbReference>
<reference evidence="13" key="1">
    <citation type="submission" date="2020-04" db="EMBL/GenBank/DDBJ databases">
        <title>Deep metagenomics examines the oral microbiome during advanced dental caries in children, revealing novel taxa and co-occurrences with host molecules.</title>
        <authorList>
            <person name="Baker J.L."/>
            <person name="Morton J.T."/>
            <person name="Dinis M."/>
            <person name="Alvarez R."/>
            <person name="Tran N.C."/>
            <person name="Knight R."/>
            <person name="Edlund A."/>
        </authorList>
    </citation>
    <scope>NUCLEOTIDE SEQUENCE</scope>
    <source>
        <strain evidence="13">JCVI_23_bin.16</strain>
    </source>
</reference>
<dbReference type="HAMAP" id="MF_00165">
    <property type="entry name" value="Thymidylate_kinase"/>
    <property type="match status" value="1"/>
</dbReference>
<evidence type="ECO:0000256" key="5">
    <source>
        <dbReference type="ARBA" id="ARBA00022727"/>
    </source>
</evidence>
<organism evidence="13 14">
    <name type="scientific">Abiotrophia defectiva</name>
    <name type="common">Streptococcus defectivus</name>
    <dbReference type="NCBI Taxonomy" id="46125"/>
    <lineage>
        <taxon>Bacteria</taxon>
        <taxon>Bacillati</taxon>
        <taxon>Bacillota</taxon>
        <taxon>Bacilli</taxon>
        <taxon>Lactobacillales</taxon>
        <taxon>Aerococcaceae</taxon>
        <taxon>Abiotrophia</taxon>
    </lineage>
</organism>
<dbReference type="AlphaFoldDB" id="A0A929MP83"/>
<feature type="domain" description="Thymidylate kinase-like" evidence="12">
    <location>
        <begin position="9"/>
        <end position="199"/>
    </location>
</feature>
<evidence type="ECO:0000256" key="4">
    <source>
        <dbReference type="ARBA" id="ARBA00022679"/>
    </source>
</evidence>
<evidence type="ECO:0000256" key="6">
    <source>
        <dbReference type="ARBA" id="ARBA00022741"/>
    </source>
</evidence>